<evidence type="ECO:0000256" key="1">
    <source>
        <dbReference type="ARBA" id="ARBA00004283"/>
    </source>
</evidence>
<gene>
    <name evidence="6" type="ORF">PV327_008432</name>
</gene>
<dbReference type="EMBL" id="JAQQBR010001834">
    <property type="protein sequence ID" value="KAK0162066.1"/>
    <property type="molecule type" value="Genomic_DNA"/>
</dbReference>
<evidence type="ECO:0000256" key="4">
    <source>
        <dbReference type="SAM" id="MobiDB-lite"/>
    </source>
</evidence>
<dbReference type="PROSITE" id="PS51072">
    <property type="entry name" value="MHD"/>
    <property type="match status" value="1"/>
</dbReference>
<evidence type="ECO:0000259" key="5">
    <source>
        <dbReference type="PROSITE" id="PS51072"/>
    </source>
</evidence>
<dbReference type="GO" id="GO:0005886">
    <property type="term" value="C:plasma membrane"/>
    <property type="evidence" value="ECO:0007669"/>
    <property type="project" value="TreeGrafter"/>
</dbReference>
<evidence type="ECO:0000313" key="7">
    <source>
        <dbReference type="Proteomes" id="UP001168972"/>
    </source>
</evidence>
<dbReference type="Pfam" id="PF10291">
    <property type="entry name" value="muHD"/>
    <property type="match status" value="1"/>
</dbReference>
<keyword evidence="2" id="KW-0254">Endocytosis</keyword>
<keyword evidence="7" id="KW-1185">Reference proteome</keyword>
<feature type="compositionally biased region" description="Polar residues" evidence="4">
    <location>
        <begin position="113"/>
        <end position="129"/>
    </location>
</feature>
<keyword evidence="3" id="KW-0472">Membrane</keyword>
<feature type="compositionally biased region" description="Pro residues" evidence="4">
    <location>
        <begin position="181"/>
        <end position="199"/>
    </location>
</feature>
<dbReference type="AlphaFoldDB" id="A0AA39F356"/>
<reference evidence="6" key="2">
    <citation type="submission" date="2023-03" db="EMBL/GenBank/DDBJ databases">
        <authorList>
            <person name="Inwood S.N."/>
            <person name="Skelly J.G."/>
            <person name="Guhlin J."/>
            <person name="Harrop T.W.R."/>
            <person name="Goldson S.G."/>
            <person name="Dearden P.K."/>
        </authorList>
    </citation>
    <scope>NUCLEOTIDE SEQUENCE</scope>
    <source>
        <strain evidence="6">Lincoln</strain>
        <tissue evidence="6">Whole body</tissue>
    </source>
</reference>
<comment type="caution">
    <text evidence="6">The sequence shown here is derived from an EMBL/GenBank/DDBJ whole genome shotgun (WGS) entry which is preliminary data.</text>
</comment>
<dbReference type="PANTHER" id="PTHR23065">
    <property type="entry name" value="PROLINE-SERINE-THREONINE PHOSPHATASE INTERACTING PROTEIN 1"/>
    <property type="match status" value="1"/>
</dbReference>
<reference evidence="6" key="1">
    <citation type="journal article" date="2023" name="bioRxiv">
        <title>Scaffold-level genome assemblies of two parasitoid biocontrol wasps reveal the parthenogenesis mechanism and an associated novel virus.</title>
        <authorList>
            <person name="Inwood S."/>
            <person name="Skelly J."/>
            <person name="Guhlin J."/>
            <person name="Harrop T."/>
            <person name="Goldson S."/>
            <person name="Dearden P."/>
        </authorList>
    </citation>
    <scope>NUCLEOTIDE SEQUENCE</scope>
    <source>
        <strain evidence="6">Lincoln</strain>
        <tissue evidence="6">Whole body</tissue>
    </source>
</reference>
<comment type="subcellular location">
    <subcellularLocation>
        <location evidence="1">Membrane</location>
        <location evidence="1">Clathrin-coated pit</location>
        <topology evidence="1">Peripheral membrane protein</topology>
        <orientation evidence="1">Cytoplasmic side</orientation>
    </subcellularLocation>
</comment>
<dbReference type="Proteomes" id="UP001168972">
    <property type="component" value="Unassembled WGS sequence"/>
</dbReference>
<dbReference type="GO" id="GO:0072583">
    <property type="term" value="P:clathrin-dependent endocytosis"/>
    <property type="evidence" value="ECO:0007669"/>
    <property type="project" value="TreeGrafter"/>
</dbReference>
<feature type="compositionally biased region" description="Basic and acidic residues" evidence="4">
    <location>
        <begin position="82"/>
        <end position="91"/>
    </location>
</feature>
<feature type="compositionally biased region" description="Low complexity" evidence="4">
    <location>
        <begin position="161"/>
        <end position="180"/>
    </location>
</feature>
<accession>A0AA39F356</accession>
<dbReference type="GO" id="GO:0005905">
    <property type="term" value="C:clathrin-coated pit"/>
    <property type="evidence" value="ECO:0007669"/>
    <property type="project" value="UniProtKB-SubCell"/>
</dbReference>
<dbReference type="PANTHER" id="PTHR23065:SF15">
    <property type="entry name" value="AT02057P"/>
    <property type="match status" value="1"/>
</dbReference>
<evidence type="ECO:0000256" key="3">
    <source>
        <dbReference type="ARBA" id="ARBA00023176"/>
    </source>
</evidence>
<feature type="compositionally biased region" description="Basic and acidic residues" evidence="4">
    <location>
        <begin position="24"/>
        <end position="45"/>
    </location>
</feature>
<name>A0AA39F356_MICHY</name>
<dbReference type="GO" id="GO:0048268">
    <property type="term" value="P:clathrin coat assembly"/>
    <property type="evidence" value="ECO:0007669"/>
    <property type="project" value="TreeGrafter"/>
</dbReference>
<proteinExistence type="predicted"/>
<evidence type="ECO:0000313" key="6">
    <source>
        <dbReference type="EMBL" id="KAK0162066.1"/>
    </source>
</evidence>
<feature type="compositionally biased region" description="Basic residues" evidence="4">
    <location>
        <begin position="8"/>
        <end position="23"/>
    </location>
</feature>
<feature type="domain" description="MHD" evidence="5">
    <location>
        <begin position="296"/>
        <end position="564"/>
    </location>
</feature>
<keyword evidence="3" id="KW-0168">Coated pit</keyword>
<dbReference type="GO" id="GO:0030136">
    <property type="term" value="C:clathrin-coated vesicle"/>
    <property type="evidence" value="ECO:0007669"/>
    <property type="project" value="TreeGrafter"/>
</dbReference>
<feature type="region of interest" description="Disordered" evidence="4">
    <location>
        <begin position="1"/>
        <end position="263"/>
    </location>
</feature>
<dbReference type="InterPro" id="IPR028565">
    <property type="entry name" value="MHD"/>
</dbReference>
<dbReference type="SUPFAM" id="SSF49447">
    <property type="entry name" value="Second domain of Mu2 adaptin subunit (ap50) of ap2 adaptor"/>
    <property type="match status" value="1"/>
</dbReference>
<protein>
    <recommendedName>
        <fullName evidence="5">MHD domain-containing protein</fullName>
    </recommendedName>
</protein>
<dbReference type="InterPro" id="IPR018808">
    <property type="entry name" value="Muniscin_C"/>
</dbReference>
<organism evidence="6 7">
    <name type="scientific">Microctonus hyperodae</name>
    <name type="common">Parasitoid wasp</name>
    <dbReference type="NCBI Taxonomy" id="165561"/>
    <lineage>
        <taxon>Eukaryota</taxon>
        <taxon>Metazoa</taxon>
        <taxon>Ecdysozoa</taxon>
        <taxon>Arthropoda</taxon>
        <taxon>Hexapoda</taxon>
        <taxon>Insecta</taxon>
        <taxon>Pterygota</taxon>
        <taxon>Neoptera</taxon>
        <taxon>Endopterygota</taxon>
        <taxon>Hymenoptera</taxon>
        <taxon>Apocrita</taxon>
        <taxon>Ichneumonoidea</taxon>
        <taxon>Braconidae</taxon>
        <taxon>Euphorinae</taxon>
        <taxon>Microctonus</taxon>
    </lineage>
</organism>
<evidence type="ECO:0000256" key="2">
    <source>
        <dbReference type="ARBA" id="ARBA00022583"/>
    </source>
</evidence>
<dbReference type="InterPro" id="IPR036168">
    <property type="entry name" value="AP2_Mu_C_sf"/>
</dbReference>
<sequence length="581" mass="63183">MVPTGFLRSRREKRKEKKAKKKKDSVDTISNKEEKEEKDESRKSETPTPEVDEDGFCIRPKPDPWENEKGFYSSSDTESEDERERKIRVEIKPLSNGNAPMSASVDELRATVENLSLSPAPTGRRGSNTDSDHHMKRSQSVSQQLGGKPSSDLLGLNLFNPSSTPSSASTPTASHPYAPLQSPPPLSSSPIQQPVPPQSAPAVHSHTRFPEGDLFSEVGDITPALPPKQSASSTPTGSIAIPRPPSRRSDGAPRGRMSPATISRADSVASLEFRTAGVGVGSSRGPSPLTIGLADTIPLAVAFHEIIHSYFRGTDETRCQVKLSGDMMLSFPAGIVAVLANNPTPAKLTFRIKNSSRLERLLPNSQLVTIDAAQTTADSTIFEFNMSALTALLRRQAEQNPSASYFNVDILKYQIKNKEGAGSCPFQLVAYWKCESTHTDLKIDYKYNSRAMASPSPLLNLHVAAPIDGGFKTLHSKPSAQWLPDTNRLLWKFTELSQHSESSGVGSLKARVELDRGPGSQGTIFTQFNCEGTTLSGVEFELVGPGYRLSLVKRKFVSGKYICDGDSDPRTRYAAPPSSTD</sequence>
<feature type="compositionally biased region" description="Basic and acidic residues" evidence="4">
    <location>
        <begin position="60"/>
        <end position="69"/>
    </location>
</feature>